<dbReference type="PIRSF" id="PIRSF021308">
    <property type="entry name" value="UCP021308"/>
    <property type="match status" value="1"/>
</dbReference>
<reference evidence="3" key="2">
    <citation type="submission" date="2016-01" db="EMBL/GenBank/DDBJ databases">
        <title>Draft Genome Sequence of Paenibacillus amylolyticus Heshi-A3 that Was Isolated from Fermented Rice Bran with Aging Salted Mackerel, Which Was Named Heshiko as Traditional Fermented Seafood in Japan.</title>
        <authorList>
            <person name="Akuzawa S."/>
            <person name="Nakagawa J."/>
            <person name="Kanekatsu T."/>
            <person name="Kubota E."/>
            <person name="Ohtake R."/>
            <person name="Suzuki T."/>
            <person name="Kanesaki Y."/>
        </authorList>
    </citation>
    <scope>NUCLEOTIDE SEQUENCE [LARGE SCALE GENOMIC DNA]</scope>
    <source>
        <strain evidence="3">Heshi-A3</strain>
    </source>
</reference>
<accession>A0A117I2A3</accession>
<feature type="domain" description="YdhG-like" evidence="1">
    <location>
        <begin position="20"/>
        <end position="117"/>
    </location>
</feature>
<dbReference type="Pfam" id="PF08818">
    <property type="entry name" value="DUF1801"/>
    <property type="match status" value="1"/>
</dbReference>
<dbReference type="RefSeq" id="WP_062835764.1">
    <property type="nucleotide sequence ID" value="NZ_BCNV01000001.1"/>
</dbReference>
<protein>
    <recommendedName>
        <fullName evidence="1">YdhG-like domain-containing protein</fullName>
    </recommendedName>
</protein>
<name>A0A117I2A3_PAEAM</name>
<sequence length="197" mass="23053">MTDTSGNRKVDGYLKKLKTWKDESTKLREIIRDFELTEDMKWMHPCYMLDGKNIVLIHGFKEYVAILFFKGALLKDTHGILVQQTENVQAERQLRFTSLEQIVEQEAMIKAYIQQAIEVEQAGLQVEMKKTAEYSVPEELQQQFDENPAFRDAFEALTPGRQRAYLYYFSQPKQSKTKVSRIEKYMQPILEGKGLND</sequence>
<dbReference type="InterPro" id="IPR014922">
    <property type="entry name" value="YdhG-like"/>
</dbReference>
<dbReference type="SUPFAM" id="SSF159888">
    <property type="entry name" value="YdhG-like"/>
    <property type="match status" value="1"/>
</dbReference>
<organism evidence="2 3">
    <name type="scientific">Paenibacillus amylolyticus</name>
    <dbReference type="NCBI Taxonomy" id="1451"/>
    <lineage>
        <taxon>Bacteria</taxon>
        <taxon>Bacillati</taxon>
        <taxon>Bacillota</taxon>
        <taxon>Bacilli</taxon>
        <taxon>Bacillales</taxon>
        <taxon>Paenibacillaceae</taxon>
        <taxon>Paenibacillus</taxon>
    </lineage>
</organism>
<dbReference type="Pfam" id="PF13376">
    <property type="entry name" value="OmdA"/>
    <property type="match status" value="1"/>
</dbReference>
<dbReference type="Gene3D" id="3.90.1150.200">
    <property type="match status" value="1"/>
</dbReference>
<dbReference type="AlphaFoldDB" id="A0A117I2A3"/>
<gene>
    <name evidence="2" type="ORF">PAHA3_3493</name>
</gene>
<dbReference type="Proteomes" id="UP000069697">
    <property type="component" value="Unassembled WGS sequence"/>
</dbReference>
<dbReference type="EMBL" id="BCNV01000001">
    <property type="protein sequence ID" value="GAS83415.1"/>
    <property type="molecule type" value="Genomic_DNA"/>
</dbReference>
<proteinExistence type="predicted"/>
<reference evidence="2 3" key="1">
    <citation type="journal article" date="2016" name="Genome Announc.">
        <title>Draft Genome Sequence of Paenibacillus amylolyticus Heshi-A3, Isolated from Fermented Rice Bran in a Japanese Fermented Seafood Dish.</title>
        <authorList>
            <person name="Akuzawa S."/>
            <person name="Nagaoka J."/>
            <person name="Kanekatsu M."/>
            <person name="Kubota E."/>
            <person name="Ohtake R."/>
            <person name="Suzuki T."/>
            <person name="Kanesaki Y."/>
        </authorList>
    </citation>
    <scope>NUCLEOTIDE SEQUENCE [LARGE SCALE GENOMIC DNA]</scope>
    <source>
        <strain evidence="2 3">Heshi-A3</strain>
    </source>
</reference>
<dbReference type="InterPro" id="IPR016786">
    <property type="entry name" value="YdeI_bac"/>
</dbReference>
<evidence type="ECO:0000259" key="1">
    <source>
        <dbReference type="Pfam" id="PF08818"/>
    </source>
</evidence>
<evidence type="ECO:0000313" key="2">
    <source>
        <dbReference type="EMBL" id="GAS83415.1"/>
    </source>
</evidence>
<evidence type="ECO:0000313" key="3">
    <source>
        <dbReference type="Proteomes" id="UP000069697"/>
    </source>
</evidence>
<comment type="caution">
    <text evidence="2">The sequence shown here is derived from an EMBL/GenBank/DDBJ whole genome shotgun (WGS) entry which is preliminary data.</text>
</comment>